<dbReference type="EMBL" id="FONH01000005">
    <property type="protein sequence ID" value="SFE94782.1"/>
    <property type="molecule type" value="Genomic_DNA"/>
</dbReference>
<protein>
    <submittedName>
        <fullName evidence="1">Uncharacterized protein</fullName>
    </submittedName>
</protein>
<evidence type="ECO:0000313" key="1">
    <source>
        <dbReference type="EMBL" id="SFE94782.1"/>
    </source>
</evidence>
<proteinExistence type="predicted"/>
<dbReference type="Proteomes" id="UP000199477">
    <property type="component" value="Unassembled WGS sequence"/>
</dbReference>
<gene>
    <name evidence="1" type="ORF">SAMN02799615_02043</name>
</gene>
<dbReference type="RefSeq" id="WP_026635431.1">
    <property type="nucleotide sequence ID" value="NZ_FONH01000005.1"/>
</dbReference>
<reference evidence="2" key="1">
    <citation type="submission" date="2016-10" db="EMBL/GenBank/DDBJ databases">
        <authorList>
            <person name="Varghese N."/>
            <person name="Submissions S."/>
        </authorList>
    </citation>
    <scope>NUCLEOTIDE SEQUENCE [LARGE SCALE GENOMIC DNA]</scope>
    <source>
        <strain evidence="2">UNC178MFTsu3.1</strain>
    </source>
</reference>
<name>A0A1I2EP24_9GAMM</name>
<evidence type="ECO:0000313" key="2">
    <source>
        <dbReference type="Proteomes" id="UP000199477"/>
    </source>
</evidence>
<accession>A0A1I2EP24</accession>
<organism evidence="1 2">
    <name type="scientific">Dyella marensis</name>
    <dbReference type="NCBI Taxonomy" id="500610"/>
    <lineage>
        <taxon>Bacteria</taxon>
        <taxon>Pseudomonadati</taxon>
        <taxon>Pseudomonadota</taxon>
        <taxon>Gammaproteobacteria</taxon>
        <taxon>Lysobacterales</taxon>
        <taxon>Rhodanobacteraceae</taxon>
        <taxon>Dyella</taxon>
    </lineage>
</organism>
<dbReference type="AlphaFoldDB" id="A0A1I2EP24"/>
<sequence>MSSSSDQQQAAPAEVEILRGRAGVVGRSRVGVSAIVATPPPFQGALPGARATLIEMRDAPMHLESTLVVSEKMLLPLADGLHRVSKLATPSETDRQGHVAIDAEAARAGSPRDVFVSDDGRLRIGGPEVKAAYDLRVLAWTPDKHAPQSATLEWLSAAFPRESLPPQQIRQQAVKVGDRLQVGGATLTVKAIEGQTQEHPAWIEFELSPGS</sequence>
<keyword evidence="2" id="KW-1185">Reference proteome</keyword>